<evidence type="ECO:0000313" key="2">
    <source>
        <dbReference type="EMBL" id="GGL11361.1"/>
    </source>
</evidence>
<reference evidence="2" key="1">
    <citation type="journal article" date="2014" name="Int. J. Syst. Evol. Microbiol.">
        <title>Complete genome sequence of Corynebacterium casei LMG S-19264T (=DSM 44701T), isolated from a smear-ripened cheese.</title>
        <authorList>
            <consortium name="US DOE Joint Genome Institute (JGI-PGF)"/>
            <person name="Walter F."/>
            <person name="Albersmeier A."/>
            <person name="Kalinowski J."/>
            <person name="Ruckert C."/>
        </authorList>
    </citation>
    <scope>NUCLEOTIDE SEQUENCE</scope>
    <source>
        <strain evidence="2">CGMCC 4.3508</strain>
    </source>
</reference>
<dbReference type="Proteomes" id="UP000638263">
    <property type="component" value="Unassembled WGS sequence"/>
</dbReference>
<dbReference type="AlphaFoldDB" id="A0A917RK75"/>
<dbReference type="PANTHER" id="PTHR34580:SF3">
    <property type="entry name" value="PROTEIN PAFB"/>
    <property type="match status" value="1"/>
</dbReference>
<feature type="domain" description="WYL" evidence="1">
    <location>
        <begin position="11"/>
        <end position="49"/>
    </location>
</feature>
<evidence type="ECO:0000259" key="1">
    <source>
        <dbReference type="Pfam" id="PF13280"/>
    </source>
</evidence>
<accession>A0A917RK75</accession>
<keyword evidence="3" id="KW-1185">Reference proteome</keyword>
<evidence type="ECO:0000313" key="3">
    <source>
        <dbReference type="Proteomes" id="UP000638263"/>
    </source>
</evidence>
<comment type="caution">
    <text evidence="2">The sequence shown here is derived from an EMBL/GenBank/DDBJ whole genome shotgun (WGS) entry which is preliminary data.</text>
</comment>
<sequence length="167" mass="18110">MPPLLVDEEEAVAIAEPAGLVSMRRRWYLVARDRKRDTWRVFRVERVERPLATGIRFTPRPPPAATSAEYVAGHRTDWGTPMFRVSVTIDAPAGEIAGRLGESPGELTALDTGTCRLAGSRDDSPQWPAQRLVGLDVDFRVHDSPELSAALLALAARANAAVGGSLV</sequence>
<dbReference type="InterPro" id="IPR026881">
    <property type="entry name" value="WYL_dom"/>
</dbReference>
<name>A0A917RK75_9NOCA</name>
<proteinExistence type="predicted"/>
<dbReference type="InterPro" id="IPR051534">
    <property type="entry name" value="CBASS_pafABC_assoc_protein"/>
</dbReference>
<gene>
    <name evidence="2" type="ORF">GCM10011588_27310</name>
</gene>
<reference evidence="2" key="2">
    <citation type="submission" date="2020-09" db="EMBL/GenBank/DDBJ databases">
        <authorList>
            <person name="Sun Q."/>
            <person name="Zhou Y."/>
        </authorList>
    </citation>
    <scope>NUCLEOTIDE SEQUENCE</scope>
    <source>
        <strain evidence="2">CGMCC 4.3508</strain>
    </source>
</reference>
<organism evidence="2 3">
    <name type="scientific">Nocardia jinanensis</name>
    <dbReference type="NCBI Taxonomy" id="382504"/>
    <lineage>
        <taxon>Bacteria</taxon>
        <taxon>Bacillati</taxon>
        <taxon>Actinomycetota</taxon>
        <taxon>Actinomycetes</taxon>
        <taxon>Mycobacteriales</taxon>
        <taxon>Nocardiaceae</taxon>
        <taxon>Nocardia</taxon>
    </lineage>
</organism>
<dbReference type="EMBL" id="BMMH01000004">
    <property type="protein sequence ID" value="GGL11361.1"/>
    <property type="molecule type" value="Genomic_DNA"/>
</dbReference>
<dbReference type="PANTHER" id="PTHR34580">
    <property type="match status" value="1"/>
</dbReference>
<protein>
    <recommendedName>
        <fullName evidence="1">WYL domain-containing protein</fullName>
    </recommendedName>
</protein>
<dbReference type="Pfam" id="PF13280">
    <property type="entry name" value="WYL"/>
    <property type="match status" value="1"/>
</dbReference>